<dbReference type="VEuPathDB" id="VectorBase:AMEC016785"/>
<keyword evidence="2 5" id="KW-0732">Signal</keyword>
<feature type="signal peptide" evidence="5">
    <location>
        <begin position="1"/>
        <end position="19"/>
    </location>
</feature>
<dbReference type="SUPFAM" id="SSF52047">
    <property type="entry name" value="RNI-like"/>
    <property type="match status" value="1"/>
</dbReference>
<dbReference type="PANTHER" id="PTHR24369:SF210">
    <property type="entry name" value="CHAOPTIN-RELATED"/>
    <property type="match status" value="1"/>
</dbReference>
<accession>A0A182UAA9</accession>
<dbReference type="InterPro" id="IPR032675">
    <property type="entry name" value="LRR_dom_sf"/>
</dbReference>
<evidence type="ECO:0000256" key="4">
    <source>
        <dbReference type="SAM" id="MobiDB-lite"/>
    </source>
</evidence>
<dbReference type="GO" id="GO:0005886">
    <property type="term" value="C:plasma membrane"/>
    <property type="evidence" value="ECO:0007669"/>
    <property type="project" value="TreeGrafter"/>
</dbReference>
<feature type="compositionally biased region" description="Low complexity" evidence="4">
    <location>
        <begin position="166"/>
        <end position="184"/>
    </location>
</feature>
<evidence type="ECO:0000256" key="5">
    <source>
        <dbReference type="SAM" id="SignalP"/>
    </source>
</evidence>
<evidence type="ECO:0000313" key="6">
    <source>
        <dbReference type="EnsemblMetazoa" id="AMEC016785-PA"/>
    </source>
</evidence>
<proteinExistence type="predicted"/>
<dbReference type="STRING" id="34690.A0A182UAA9"/>
<keyword evidence="3" id="KW-0677">Repeat</keyword>
<dbReference type="InterPro" id="IPR001611">
    <property type="entry name" value="Leu-rich_rpt"/>
</dbReference>
<dbReference type="InterPro" id="IPR050541">
    <property type="entry name" value="LRR_TM_domain-containing"/>
</dbReference>
<protein>
    <submittedName>
        <fullName evidence="6">Uncharacterized protein</fullName>
    </submittedName>
</protein>
<dbReference type="EnsemblMetazoa" id="AMEC016785-RA">
    <property type="protein sequence ID" value="AMEC016785-PA"/>
    <property type="gene ID" value="AMEC016785"/>
</dbReference>
<sequence length="582" mass="63924">MKFLLLALSVFMLVTASTAQSSKPAAVVQMQMTVGKLLMLVRELSVANNAFAKDTEDQTALNTLYITSEDLYRLLPVFGTSRTSTLPLVTRERVNRVIANFKDALTNWETAMDERSAPNLLSTFKAVENAFLSLGGVVFSLASARGSPTAAPALTNRRYGDLARPSLSTAKDSSSSRKSSPPSFRSEDGSAEPGASLAAPLAIPPPSPAAGGSELPKAVSGWYVSAMVLPSPPDSSSVSPSSGSQWTSLPTIRCSPQYLLMRKSETKRDEGIANGERTVGAMKLLLALLLLLTVIKYSGSIKIACDYDYTCTIEQLSTSQQLHDLPNYSFGDAGMIKLIDSLVPPEAISSFQPIVNYLILERWCAGQLILPPNCTLQCLSLMHTSIHRLEVFHSTQLYYLSVANSEISSLLPSLYNLTALETVRLWQMHIPVFSFDVLRNMEKLNGIELSYNRIERLQLSSTLRRDLLPESDPARSFLQSLVHDRLCTVEQHASVDDTAAFIQRDSRTVQIAPNLTELDLSNNRIKSIDLCRWQIGSLKGLNVVNNRIEHLFDCLGELQNLQTFQIADNALTQLDLAAFTQL</sequence>
<keyword evidence="1" id="KW-0433">Leucine-rich repeat</keyword>
<name>A0A182UAA9_9DIPT</name>
<dbReference type="Proteomes" id="UP000075902">
    <property type="component" value="Unassembled WGS sequence"/>
</dbReference>
<feature type="region of interest" description="Disordered" evidence="4">
    <location>
        <begin position="148"/>
        <end position="213"/>
    </location>
</feature>
<evidence type="ECO:0000256" key="1">
    <source>
        <dbReference type="ARBA" id="ARBA00022614"/>
    </source>
</evidence>
<evidence type="ECO:0000313" key="7">
    <source>
        <dbReference type="Proteomes" id="UP000075902"/>
    </source>
</evidence>
<feature type="chain" id="PRO_5008138029" evidence="5">
    <location>
        <begin position="20"/>
        <end position="582"/>
    </location>
</feature>
<dbReference type="PANTHER" id="PTHR24369">
    <property type="entry name" value="ANTIGEN BSP, PUTATIVE-RELATED"/>
    <property type="match status" value="1"/>
</dbReference>
<reference evidence="7" key="1">
    <citation type="submission" date="2014-01" db="EMBL/GenBank/DDBJ databases">
        <title>The Genome Sequence of Anopheles melas CM1001059_A (V2).</title>
        <authorList>
            <consortium name="The Broad Institute Genomics Platform"/>
            <person name="Neafsey D.E."/>
            <person name="Besansky N."/>
            <person name="Howell P."/>
            <person name="Walton C."/>
            <person name="Young S.K."/>
            <person name="Zeng Q."/>
            <person name="Gargeya S."/>
            <person name="Fitzgerald M."/>
            <person name="Haas B."/>
            <person name="Abouelleil A."/>
            <person name="Allen A.W."/>
            <person name="Alvarado L."/>
            <person name="Arachchi H.M."/>
            <person name="Berlin A.M."/>
            <person name="Chapman S.B."/>
            <person name="Gainer-Dewar J."/>
            <person name="Goldberg J."/>
            <person name="Griggs A."/>
            <person name="Gujja S."/>
            <person name="Hansen M."/>
            <person name="Howarth C."/>
            <person name="Imamovic A."/>
            <person name="Ireland A."/>
            <person name="Larimer J."/>
            <person name="McCowan C."/>
            <person name="Murphy C."/>
            <person name="Pearson M."/>
            <person name="Poon T.W."/>
            <person name="Priest M."/>
            <person name="Roberts A."/>
            <person name="Saif S."/>
            <person name="Shea T."/>
            <person name="Sisk P."/>
            <person name="Sykes S."/>
            <person name="Wortman J."/>
            <person name="Nusbaum C."/>
            <person name="Birren B."/>
        </authorList>
    </citation>
    <scope>NUCLEOTIDE SEQUENCE [LARGE SCALE GENOMIC DNA]</scope>
    <source>
        <strain evidence="7">CM1001059</strain>
    </source>
</reference>
<organism evidence="6 7">
    <name type="scientific">Anopheles melas</name>
    <dbReference type="NCBI Taxonomy" id="34690"/>
    <lineage>
        <taxon>Eukaryota</taxon>
        <taxon>Metazoa</taxon>
        <taxon>Ecdysozoa</taxon>
        <taxon>Arthropoda</taxon>
        <taxon>Hexapoda</taxon>
        <taxon>Insecta</taxon>
        <taxon>Pterygota</taxon>
        <taxon>Neoptera</taxon>
        <taxon>Endopterygota</taxon>
        <taxon>Diptera</taxon>
        <taxon>Nematocera</taxon>
        <taxon>Culicoidea</taxon>
        <taxon>Culicidae</taxon>
        <taxon>Anophelinae</taxon>
        <taxon>Anopheles</taxon>
    </lineage>
</organism>
<dbReference type="AlphaFoldDB" id="A0A182UAA9"/>
<keyword evidence="7" id="KW-1185">Reference proteome</keyword>
<evidence type="ECO:0000256" key="3">
    <source>
        <dbReference type="ARBA" id="ARBA00022737"/>
    </source>
</evidence>
<reference evidence="6" key="2">
    <citation type="submission" date="2020-05" db="UniProtKB">
        <authorList>
            <consortium name="EnsemblMetazoa"/>
        </authorList>
    </citation>
    <scope>IDENTIFICATION</scope>
    <source>
        <strain evidence="6">CM1001059</strain>
    </source>
</reference>
<dbReference type="Gene3D" id="3.80.10.10">
    <property type="entry name" value="Ribonuclease Inhibitor"/>
    <property type="match status" value="2"/>
</dbReference>
<evidence type="ECO:0000256" key="2">
    <source>
        <dbReference type="ARBA" id="ARBA00022729"/>
    </source>
</evidence>
<dbReference type="PROSITE" id="PS51450">
    <property type="entry name" value="LRR"/>
    <property type="match status" value="1"/>
</dbReference>